<evidence type="ECO:0000256" key="6">
    <source>
        <dbReference type="ARBA" id="ARBA00023157"/>
    </source>
</evidence>
<keyword evidence="3" id="KW-0964">Secreted</keyword>
<keyword evidence="6" id="KW-1015">Disulfide bond</keyword>
<evidence type="ECO:0000313" key="10">
    <source>
        <dbReference type="Proteomes" id="UP001279734"/>
    </source>
</evidence>
<dbReference type="Proteomes" id="UP001279734">
    <property type="component" value="Unassembled WGS sequence"/>
</dbReference>
<evidence type="ECO:0000256" key="8">
    <source>
        <dbReference type="SAM" id="SignalP"/>
    </source>
</evidence>
<proteinExistence type="inferred from homology"/>
<feature type="signal peptide" evidence="8">
    <location>
        <begin position="1"/>
        <end position="26"/>
    </location>
</feature>
<evidence type="ECO:0000256" key="7">
    <source>
        <dbReference type="ARBA" id="ARBA00037228"/>
    </source>
</evidence>
<dbReference type="AlphaFoldDB" id="A0AAD3TLI0"/>
<keyword evidence="10" id="KW-1185">Reference proteome</keyword>
<gene>
    <name evidence="9" type="ORF">Nepgr_032790</name>
</gene>
<accession>A0AAD3TLI0</accession>
<dbReference type="GO" id="GO:0005576">
    <property type="term" value="C:extracellular region"/>
    <property type="evidence" value="ECO:0007669"/>
    <property type="project" value="UniProtKB-SubCell"/>
</dbReference>
<comment type="similarity">
    <text evidence="2">Belongs to the plant rapid alkalinization factor (RALF) family.</text>
</comment>
<evidence type="ECO:0000256" key="5">
    <source>
        <dbReference type="ARBA" id="ARBA00022729"/>
    </source>
</evidence>
<feature type="chain" id="PRO_5042208092" evidence="8">
    <location>
        <begin position="27"/>
        <end position="76"/>
    </location>
</feature>
<evidence type="ECO:0000256" key="2">
    <source>
        <dbReference type="ARBA" id="ARBA00009178"/>
    </source>
</evidence>
<keyword evidence="4" id="KW-0372">Hormone</keyword>
<evidence type="ECO:0000313" key="9">
    <source>
        <dbReference type="EMBL" id="GMH30947.1"/>
    </source>
</evidence>
<evidence type="ECO:0000256" key="4">
    <source>
        <dbReference type="ARBA" id="ARBA00022702"/>
    </source>
</evidence>
<dbReference type="InterPro" id="IPR008801">
    <property type="entry name" value="RALF"/>
</dbReference>
<protein>
    <submittedName>
        <fullName evidence="9">Uncharacterized protein</fullName>
    </submittedName>
</protein>
<sequence>MKTKAILTFFITLMVSVLLLINDATAVPVISMKGLRALCNGPNPPHGCPILINRPPREANGYRRGCTRIQRCRRSG</sequence>
<reference evidence="9" key="1">
    <citation type="submission" date="2023-05" db="EMBL/GenBank/DDBJ databases">
        <title>Nepenthes gracilis genome sequencing.</title>
        <authorList>
            <person name="Fukushima K."/>
        </authorList>
    </citation>
    <scope>NUCLEOTIDE SEQUENCE</scope>
    <source>
        <strain evidence="9">SING2019-196</strain>
    </source>
</reference>
<evidence type="ECO:0000256" key="1">
    <source>
        <dbReference type="ARBA" id="ARBA00004613"/>
    </source>
</evidence>
<dbReference type="GO" id="GO:0005179">
    <property type="term" value="F:hormone activity"/>
    <property type="evidence" value="ECO:0007669"/>
    <property type="project" value="UniProtKB-KW"/>
</dbReference>
<comment type="subcellular location">
    <subcellularLocation>
        <location evidence="1">Secreted</location>
    </subcellularLocation>
</comment>
<dbReference type="PANTHER" id="PTHR34270">
    <property type="entry name" value="PROTEIN RALF-LIKE 15-RELATED"/>
    <property type="match status" value="1"/>
</dbReference>
<organism evidence="9 10">
    <name type="scientific">Nepenthes gracilis</name>
    <name type="common">Slender pitcher plant</name>
    <dbReference type="NCBI Taxonomy" id="150966"/>
    <lineage>
        <taxon>Eukaryota</taxon>
        <taxon>Viridiplantae</taxon>
        <taxon>Streptophyta</taxon>
        <taxon>Embryophyta</taxon>
        <taxon>Tracheophyta</taxon>
        <taxon>Spermatophyta</taxon>
        <taxon>Magnoliopsida</taxon>
        <taxon>eudicotyledons</taxon>
        <taxon>Gunneridae</taxon>
        <taxon>Pentapetalae</taxon>
        <taxon>Caryophyllales</taxon>
        <taxon>Nepenthaceae</taxon>
        <taxon>Nepenthes</taxon>
    </lineage>
</organism>
<dbReference type="Pfam" id="PF05498">
    <property type="entry name" value="RALF"/>
    <property type="match status" value="1"/>
</dbReference>
<name>A0AAD3TLI0_NEPGR</name>
<comment type="function">
    <text evidence="7">Cell signaling peptide that may regulate plant stress, growth, and development. Mediates a rapid alkalinization of extracellular space by mediating a transient increase in the cytoplasmic Ca(2+) concentration leading to a calcium-dependent signaling events through a cell surface receptor and a concomitant activation of some intracellular mitogen-activated protein kinases.</text>
</comment>
<dbReference type="PANTHER" id="PTHR34270:SF3">
    <property type="entry name" value="PROTEIN RALF-LIKE 16-RELATED"/>
    <property type="match status" value="1"/>
</dbReference>
<dbReference type="EMBL" id="BSYO01000039">
    <property type="protein sequence ID" value="GMH30947.1"/>
    <property type="molecule type" value="Genomic_DNA"/>
</dbReference>
<evidence type="ECO:0000256" key="3">
    <source>
        <dbReference type="ARBA" id="ARBA00022525"/>
    </source>
</evidence>
<keyword evidence="5 8" id="KW-0732">Signal</keyword>
<comment type="caution">
    <text evidence="9">The sequence shown here is derived from an EMBL/GenBank/DDBJ whole genome shotgun (WGS) entry which is preliminary data.</text>
</comment>